<dbReference type="PANTHER" id="PTHR30349">
    <property type="entry name" value="PHAGE INTEGRASE-RELATED"/>
    <property type="match status" value="1"/>
</dbReference>
<keyword evidence="1" id="KW-0238">DNA-binding</keyword>
<protein>
    <recommendedName>
        <fullName evidence="6">Tyr recombinase domain-containing protein</fullName>
    </recommendedName>
</protein>
<dbReference type="PROSITE" id="PS51900">
    <property type="entry name" value="CB"/>
    <property type="match status" value="1"/>
</dbReference>
<dbReference type="InterPro" id="IPR044068">
    <property type="entry name" value="CB"/>
</dbReference>
<organism evidence="5">
    <name type="scientific">marine sediment metagenome</name>
    <dbReference type="NCBI Taxonomy" id="412755"/>
    <lineage>
        <taxon>unclassified sequences</taxon>
        <taxon>metagenomes</taxon>
        <taxon>ecological metagenomes</taxon>
    </lineage>
</organism>
<reference evidence="5" key="1">
    <citation type="journal article" date="2014" name="Front. Microbiol.">
        <title>High frequency of phylogenetically diverse reductive dehalogenase-homologous genes in deep subseafloor sedimentary metagenomes.</title>
        <authorList>
            <person name="Kawai M."/>
            <person name="Futagami T."/>
            <person name="Toyoda A."/>
            <person name="Takaki Y."/>
            <person name="Nishi S."/>
            <person name="Hori S."/>
            <person name="Arai W."/>
            <person name="Tsubouchi T."/>
            <person name="Morono Y."/>
            <person name="Uchiyama I."/>
            <person name="Ito T."/>
            <person name="Fujiyama A."/>
            <person name="Inagaki F."/>
            <person name="Takami H."/>
        </authorList>
    </citation>
    <scope>NUCLEOTIDE SEQUENCE</scope>
    <source>
        <strain evidence="5">Expedition CK06-06</strain>
    </source>
</reference>
<dbReference type="InterPro" id="IPR002104">
    <property type="entry name" value="Integrase_catalytic"/>
</dbReference>
<dbReference type="CDD" id="cd00397">
    <property type="entry name" value="DNA_BRE_C"/>
    <property type="match status" value="1"/>
</dbReference>
<dbReference type="PANTHER" id="PTHR30349:SF87">
    <property type="entry name" value="TRANSPOSASE A"/>
    <property type="match status" value="1"/>
</dbReference>
<name>X1AQ14_9ZZZZ</name>
<dbReference type="PROSITE" id="PS51898">
    <property type="entry name" value="TYR_RECOMBINASE"/>
    <property type="match status" value="1"/>
</dbReference>
<dbReference type="EMBL" id="BART01019333">
    <property type="protein sequence ID" value="GAG84864.1"/>
    <property type="molecule type" value="Genomic_DNA"/>
</dbReference>
<evidence type="ECO:0000256" key="1">
    <source>
        <dbReference type="ARBA" id="ARBA00023125"/>
    </source>
</evidence>
<comment type="caution">
    <text evidence="5">The sequence shown here is derived from an EMBL/GenBank/DDBJ whole genome shotgun (WGS) entry which is preliminary data.</text>
</comment>
<feature type="domain" description="Tyr recombinase" evidence="3">
    <location>
        <begin position="136"/>
        <end position="286"/>
    </location>
</feature>
<evidence type="ECO:0000313" key="5">
    <source>
        <dbReference type="EMBL" id="GAG84864.1"/>
    </source>
</evidence>
<evidence type="ECO:0000259" key="3">
    <source>
        <dbReference type="PROSITE" id="PS51898"/>
    </source>
</evidence>
<gene>
    <name evidence="5" type="ORF">S01H4_36216</name>
</gene>
<feature type="domain" description="Core-binding (CB)" evidence="4">
    <location>
        <begin position="25"/>
        <end position="107"/>
    </location>
</feature>
<dbReference type="GO" id="GO:0003677">
    <property type="term" value="F:DNA binding"/>
    <property type="evidence" value="ECO:0007669"/>
    <property type="project" value="UniProtKB-KW"/>
</dbReference>
<dbReference type="GO" id="GO:0006310">
    <property type="term" value="P:DNA recombination"/>
    <property type="evidence" value="ECO:0007669"/>
    <property type="project" value="UniProtKB-KW"/>
</dbReference>
<dbReference type="InterPro" id="IPR011010">
    <property type="entry name" value="DNA_brk_join_enz"/>
</dbReference>
<feature type="non-terminal residue" evidence="5">
    <location>
        <position position="286"/>
    </location>
</feature>
<proteinExistence type="predicted"/>
<dbReference type="AlphaFoldDB" id="X1AQ14"/>
<dbReference type="Pfam" id="PF00589">
    <property type="entry name" value="Phage_integrase"/>
    <property type="match status" value="1"/>
</dbReference>
<accession>X1AQ14</accession>
<dbReference type="InterPro" id="IPR050090">
    <property type="entry name" value="Tyrosine_recombinase_XerCD"/>
</dbReference>
<dbReference type="SUPFAM" id="SSF56349">
    <property type="entry name" value="DNA breaking-rejoining enzymes"/>
    <property type="match status" value="1"/>
</dbReference>
<dbReference type="Gene3D" id="1.10.443.10">
    <property type="entry name" value="Intergrase catalytic core"/>
    <property type="match status" value="1"/>
</dbReference>
<sequence>MKGIYNINKKMETALRSLNNSDIPKKNKDNIKGFVNFLSSKGVTVGRQYKYVYPLKRISKWLGKDFTKATKQDIQRICSNINSNPEYSAWTKMDYMVVIKKFYRWLYNKDIEDEDEWTIPVLVKFIKINKPKDAKKIPSDLLYAKDIKFLVDHCQRLREKAILMVLFESGARIGEILSMCIKDVTFDDYGCQINVNGKTGYRKVRLVGSSPMLSQWINSEHPRKDDKEAFVFCNIQNGKEGTQMDYNTLRKIFVHLKKRSGFNKPLNFHHFRHSAATHLAAHLTDA</sequence>
<keyword evidence="2" id="KW-0233">DNA recombination</keyword>
<evidence type="ECO:0000256" key="2">
    <source>
        <dbReference type="ARBA" id="ARBA00023172"/>
    </source>
</evidence>
<dbReference type="GO" id="GO:0015074">
    <property type="term" value="P:DNA integration"/>
    <property type="evidence" value="ECO:0007669"/>
    <property type="project" value="InterPro"/>
</dbReference>
<dbReference type="InterPro" id="IPR013762">
    <property type="entry name" value="Integrase-like_cat_sf"/>
</dbReference>
<evidence type="ECO:0008006" key="6">
    <source>
        <dbReference type="Google" id="ProtNLM"/>
    </source>
</evidence>
<evidence type="ECO:0000259" key="4">
    <source>
        <dbReference type="PROSITE" id="PS51900"/>
    </source>
</evidence>